<keyword evidence="4" id="KW-1185">Reference proteome</keyword>
<dbReference type="InterPro" id="IPR014748">
    <property type="entry name" value="Enoyl-CoA_hydra_C"/>
</dbReference>
<dbReference type="InterPro" id="IPR029045">
    <property type="entry name" value="ClpP/crotonase-like_dom_sf"/>
</dbReference>
<evidence type="ECO:0000313" key="4">
    <source>
        <dbReference type="Proteomes" id="UP000290819"/>
    </source>
</evidence>
<evidence type="ECO:0000256" key="1">
    <source>
        <dbReference type="ARBA" id="ARBA00005254"/>
    </source>
</evidence>
<dbReference type="InterPro" id="IPR001753">
    <property type="entry name" value="Enoyl-CoA_hydra/iso"/>
</dbReference>
<keyword evidence="2" id="KW-0456">Lyase</keyword>
<dbReference type="GO" id="GO:0016829">
    <property type="term" value="F:lyase activity"/>
    <property type="evidence" value="ECO:0007669"/>
    <property type="project" value="UniProtKB-KW"/>
</dbReference>
<comment type="caution">
    <text evidence="3">The sequence shown here is derived from an EMBL/GenBank/DDBJ whole genome shotgun (WGS) entry which is preliminary data.</text>
</comment>
<protein>
    <submittedName>
        <fullName evidence="3">Enoyl-CoA hydratase</fullName>
    </submittedName>
</protein>
<dbReference type="GO" id="GO:0006635">
    <property type="term" value="P:fatty acid beta-oxidation"/>
    <property type="evidence" value="ECO:0007669"/>
    <property type="project" value="TreeGrafter"/>
</dbReference>
<dbReference type="Gene3D" id="1.10.12.10">
    <property type="entry name" value="Lyase 2-enoyl-coa Hydratase, Chain A, domain 2"/>
    <property type="match status" value="1"/>
</dbReference>
<dbReference type="RefSeq" id="WP_129273630.1">
    <property type="nucleotide sequence ID" value="NZ_MZXW01000037.1"/>
</dbReference>
<dbReference type="Proteomes" id="UP000290819">
    <property type="component" value="Unassembled WGS sequence"/>
</dbReference>
<dbReference type="EMBL" id="MZXW01000037">
    <property type="protein sequence ID" value="RXT41165.1"/>
    <property type="molecule type" value="Genomic_DNA"/>
</dbReference>
<dbReference type="AlphaFoldDB" id="A0A4Q1UTR8"/>
<evidence type="ECO:0000256" key="2">
    <source>
        <dbReference type="ARBA" id="ARBA00023239"/>
    </source>
</evidence>
<dbReference type="SUPFAM" id="SSF52096">
    <property type="entry name" value="ClpP/crotonase"/>
    <property type="match status" value="1"/>
</dbReference>
<dbReference type="PANTHER" id="PTHR11941:SF54">
    <property type="entry name" value="ENOYL-COA HYDRATASE, MITOCHONDRIAL"/>
    <property type="match status" value="1"/>
</dbReference>
<evidence type="ECO:0000313" key="3">
    <source>
        <dbReference type="EMBL" id="RXT41165.1"/>
    </source>
</evidence>
<sequence>MTSDDPVAYERAGNIVRITLRRPPVNALSLEVIRAVVAALRRAAEDSEARAVVLASAIPKRFSAGLDLDILLGKSGAQIREFLQALYIDLYDAQYGLGKPSIAAVGGAARGGGMTMAVSCDVVLASESATFGYPEIDVGVIPAIHYAHLPRIVGRHRAFELLFTGRVFSAAQARELGVVNRVVGDAELGAEGERLAAQFAAKSAAVLRMGRAAFMRQIDLDYRRSIASAVDDFCNVATSDEAQEGLRAFVEKRAPNW</sequence>
<dbReference type="CDD" id="cd06558">
    <property type="entry name" value="crotonase-like"/>
    <property type="match status" value="1"/>
</dbReference>
<gene>
    <name evidence="3" type="ORF">B5V03_27835</name>
</gene>
<proteinExistence type="inferred from homology"/>
<reference evidence="3 4" key="1">
    <citation type="submission" date="2017-03" db="EMBL/GenBank/DDBJ databases">
        <authorList>
            <person name="Safronova V.I."/>
            <person name="Sazanova A.L."/>
            <person name="Chirak E.R."/>
        </authorList>
    </citation>
    <scope>NUCLEOTIDE SEQUENCE [LARGE SCALE GENOMIC DNA]</scope>
    <source>
        <strain evidence="3 4">Opo-243</strain>
    </source>
</reference>
<dbReference type="Gene3D" id="3.90.226.10">
    <property type="entry name" value="2-enoyl-CoA Hydratase, Chain A, domain 1"/>
    <property type="match status" value="1"/>
</dbReference>
<accession>A0A4Q1UTR8</accession>
<dbReference type="PANTHER" id="PTHR11941">
    <property type="entry name" value="ENOYL-COA HYDRATASE-RELATED"/>
    <property type="match status" value="1"/>
</dbReference>
<organism evidence="3 4">
    <name type="scientific">Bradyrhizobium betae</name>
    <dbReference type="NCBI Taxonomy" id="244734"/>
    <lineage>
        <taxon>Bacteria</taxon>
        <taxon>Pseudomonadati</taxon>
        <taxon>Pseudomonadota</taxon>
        <taxon>Alphaproteobacteria</taxon>
        <taxon>Hyphomicrobiales</taxon>
        <taxon>Nitrobacteraceae</taxon>
        <taxon>Bradyrhizobium</taxon>
    </lineage>
</organism>
<dbReference type="Pfam" id="PF00378">
    <property type="entry name" value="ECH_1"/>
    <property type="match status" value="1"/>
</dbReference>
<dbReference type="OrthoDB" id="9796541at2"/>
<name>A0A4Q1UTR8_9BRAD</name>
<comment type="similarity">
    <text evidence="1">Belongs to the enoyl-CoA hydratase/isomerase family.</text>
</comment>